<evidence type="ECO:0000259" key="2">
    <source>
        <dbReference type="Pfam" id="PF20157"/>
    </source>
</evidence>
<dbReference type="PANTHER" id="PTHR41786:SF1">
    <property type="entry name" value="6-HYDROXYMETHYLPTERIN DIPHOSPHOKINASE MPTE-LIKE DOMAIN-CONTAINING PROTEIN"/>
    <property type="match status" value="1"/>
</dbReference>
<dbReference type="Pfam" id="PF01973">
    <property type="entry name" value="MptE-like"/>
    <property type="match status" value="1"/>
</dbReference>
<accession>A4TVA9</accession>
<dbReference type="AlphaFoldDB" id="A4TVA9"/>
<name>A4TVA9_9PROT</name>
<proteinExistence type="predicted"/>
<dbReference type="EMBL" id="CU459003">
    <property type="protein sequence ID" value="CAM74566.1"/>
    <property type="molecule type" value="Genomic_DNA"/>
</dbReference>
<evidence type="ECO:0000313" key="3">
    <source>
        <dbReference type="EMBL" id="CAM74566.1"/>
    </source>
</evidence>
<protein>
    <recommendedName>
        <fullName evidence="4">DUF115 domain-containing protein</fullName>
    </recommendedName>
</protein>
<dbReference type="RefSeq" id="WP_106003628.1">
    <property type="nucleotide sequence ID" value="NZ_CP027527.1"/>
</dbReference>
<dbReference type="PANTHER" id="PTHR41786">
    <property type="entry name" value="MOTILITY ACCESSORY FACTOR MAF"/>
    <property type="match status" value="1"/>
</dbReference>
<dbReference type="InterPro" id="IPR045376">
    <property type="entry name" value="Maf_N"/>
</dbReference>
<reference evidence="3" key="1">
    <citation type="journal article" date="2007" name="J. Bacteriol.">
        <title>Comparative genome analysis of four magnetotactic bacteria reveals a complex set of group-specific genes implicated in magnetosome biomineralization and function.</title>
        <authorList>
            <person name="Richter M."/>
            <person name="Kube M."/>
            <person name="Bazylinski D.A."/>
            <person name="Lombardot T."/>
            <person name="Gloeckner F.O."/>
            <person name="Reinhardt R."/>
            <person name="Schueler D."/>
        </authorList>
    </citation>
    <scope>NUCLEOTIDE SEQUENCE</scope>
    <source>
        <strain evidence="3">MSR-1</strain>
    </source>
</reference>
<evidence type="ECO:0008006" key="4">
    <source>
        <dbReference type="Google" id="ProtNLM"/>
    </source>
</evidence>
<organism evidence="3">
    <name type="scientific">Magnetospirillum gryphiswaldense</name>
    <dbReference type="NCBI Taxonomy" id="55518"/>
    <lineage>
        <taxon>Bacteria</taxon>
        <taxon>Pseudomonadati</taxon>
        <taxon>Pseudomonadota</taxon>
        <taxon>Alphaproteobacteria</taxon>
        <taxon>Rhodospirillales</taxon>
        <taxon>Rhodospirillaceae</taxon>
        <taxon>Magnetospirillum</taxon>
    </lineage>
</organism>
<sequence>MVNQTLFETNLRFIEREYPVAHARLAALGRLLAVPVIEDGAILDIDLGDGRLYKDDGRRLAKEQVDFFEVAPSRTGYSSVEGVTGDSMVSRRFYDGMVNGLAELGVDGLTRLPPSETCYMFIFGIGLGYHLPLLAERFDLDHMIVCEAVDEFFFLALRTIDWAALHQTLSERGCQLHLVVSPEPTALSAGISAVIDRVGEIFIDGAYLYRHYPFWPLDQAYQRLLDDIPIKMVGRGYYEDERKMVRNGAANLYKYDHYLLRGTFRRRYDVPAFIVAAGPSLDESIEYIRQWKDHAVIFSSGTTLQALIANDIIPDYHIELENTPHTYKLCKHIMEKRPDLFPDGRLTGIKMLGSVSVNPMVPELFDENYFFYRDTVTSTSCFGEGIQVMNGVGPSISNTSIAVAARLGFETMYLFGCDCGWRDAKNHHSKNTIYYTLDEFVVESYDGQFSCPGNFGGTIHSNLIFTWTREMIEQKIDRFQLKLFNCSDGAFIKGSTPKLPESLDFTGAPVDKAEIFKRIRDASEFFKARDFLANQDIDRFVTQVQRLRQDLVDLIDQCEAEGVDFRTFIARITDFDREGYLGFYKNVYPFFQGPIVGFTKAACFFLNRIGEESARAPAFKRFLTLYRELHLEMLQEGEDTFGEIKAMLETGEEPWWADGRSVVPGTTY</sequence>
<feature type="domain" description="6-hydroxymethylpterin diphosphokinase MptE-like" evidence="1">
    <location>
        <begin position="252"/>
        <end position="423"/>
    </location>
</feature>
<dbReference type="InterPro" id="IPR002826">
    <property type="entry name" value="MptE-like"/>
</dbReference>
<feature type="domain" description="Glycosyltransferase Maf N-terminal" evidence="2">
    <location>
        <begin position="6"/>
        <end position="232"/>
    </location>
</feature>
<gene>
    <name evidence="3" type="ORF">MGR_0948</name>
</gene>
<evidence type="ECO:0000259" key="1">
    <source>
        <dbReference type="Pfam" id="PF01973"/>
    </source>
</evidence>
<dbReference type="Pfam" id="PF20157">
    <property type="entry name" value="Maf_flag10_N"/>
    <property type="match status" value="1"/>
</dbReference>